<dbReference type="Gene3D" id="3.10.350.10">
    <property type="entry name" value="LysM domain"/>
    <property type="match status" value="1"/>
</dbReference>
<dbReference type="Proteomes" id="UP000538931">
    <property type="component" value="Unassembled WGS sequence"/>
</dbReference>
<name>A0A7W1WZ06_9GAMM</name>
<feature type="chain" id="PRO_5031267491" evidence="1">
    <location>
        <begin position="25"/>
        <end position="313"/>
    </location>
</feature>
<dbReference type="PROSITE" id="PS51782">
    <property type="entry name" value="LYSM"/>
    <property type="match status" value="1"/>
</dbReference>
<evidence type="ECO:0000256" key="1">
    <source>
        <dbReference type="SAM" id="SignalP"/>
    </source>
</evidence>
<organism evidence="3 4">
    <name type="scientific">Marinobacterium marinum</name>
    <dbReference type="NCBI Taxonomy" id="2756129"/>
    <lineage>
        <taxon>Bacteria</taxon>
        <taxon>Pseudomonadati</taxon>
        <taxon>Pseudomonadota</taxon>
        <taxon>Gammaproteobacteria</taxon>
        <taxon>Oceanospirillales</taxon>
        <taxon>Oceanospirillaceae</taxon>
        <taxon>Marinobacterium</taxon>
    </lineage>
</organism>
<feature type="domain" description="LysM" evidence="2">
    <location>
        <begin position="29"/>
        <end position="77"/>
    </location>
</feature>
<dbReference type="SMART" id="SM00257">
    <property type="entry name" value="LysM"/>
    <property type="match status" value="1"/>
</dbReference>
<dbReference type="CDD" id="cd00118">
    <property type="entry name" value="LysM"/>
    <property type="match status" value="1"/>
</dbReference>
<dbReference type="InterPro" id="IPR052196">
    <property type="entry name" value="Bact_Kbp"/>
</dbReference>
<dbReference type="AlphaFoldDB" id="A0A7W1WZ06"/>
<evidence type="ECO:0000259" key="2">
    <source>
        <dbReference type="PROSITE" id="PS51782"/>
    </source>
</evidence>
<reference evidence="3 4" key="1">
    <citation type="submission" date="2020-07" db="EMBL/GenBank/DDBJ databases">
        <title>Bacterium isolated from marien macroalgae.</title>
        <authorList>
            <person name="Zhu K."/>
            <person name="Lu D."/>
            <person name="Du Z."/>
        </authorList>
    </citation>
    <scope>NUCLEOTIDE SEQUENCE [LARGE SCALE GENOMIC DNA]</scope>
    <source>
        <strain evidence="3 4">3-1745</strain>
    </source>
</reference>
<protein>
    <submittedName>
        <fullName evidence="3">LysM peptidoglycan-binding domain-containing protein</fullName>
    </submittedName>
</protein>
<dbReference type="SUPFAM" id="SSF54106">
    <property type="entry name" value="LysM domain"/>
    <property type="match status" value="1"/>
</dbReference>
<dbReference type="Pfam" id="PF01476">
    <property type="entry name" value="LysM"/>
    <property type="match status" value="1"/>
</dbReference>
<dbReference type="PANTHER" id="PTHR34700:SF4">
    <property type="entry name" value="PHAGE-LIKE ELEMENT PBSX PROTEIN XKDP"/>
    <property type="match status" value="1"/>
</dbReference>
<comment type="caution">
    <text evidence="3">The sequence shown here is derived from an EMBL/GenBank/DDBJ whole genome shotgun (WGS) entry which is preliminary data.</text>
</comment>
<accession>A0A7W1WZ06</accession>
<keyword evidence="1" id="KW-0732">Signal</keyword>
<feature type="signal peptide" evidence="1">
    <location>
        <begin position="1"/>
        <end position="24"/>
    </location>
</feature>
<dbReference type="InterPro" id="IPR018392">
    <property type="entry name" value="LysM"/>
</dbReference>
<evidence type="ECO:0000313" key="3">
    <source>
        <dbReference type="EMBL" id="MBA4502816.1"/>
    </source>
</evidence>
<evidence type="ECO:0000313" key="4">
    <source>
        <dbReference type="Proteomes" id="UP000538931"/>
    </source>
</evidence>
<gene>
    <name evidence="3" type="ORF">H1S06_10630</name>
</gene>
<dbReference type="EMBL" id="JACEMT010000050">
    <property type="protein sequence ID" value="MBA4502816.1"/>
    <property type="molecule type" value="Genomic_DNA"/>
</dbReference>
<dbReference type="PANTHER" id="PTHR34700">
    <property type="entry name" value="POTASSIUM BINDING PROTEIN KBP"/>
    <property type="match status" value="1"/>
</dbReference>
<dbReference type="RefSeq" id="WP_181739965.1">
    <property type="nucleotide sequence ID" value="NZ_JACEMT010000050.1"/>
</dbReference>
<sequence length="313" mass="33745">MRALPFQVGVLSVLLALPTTPALAIPTDNTYTVRPGDTLSSIAAHTLGDGQRWREIWSLNPNIRTPQQLHVGVQLKLPSVQPTLQQPSVALSSPSRPQQTGAALLMAQDLQRSGHLDRIRTDYRLLDTRAPSARQRIQAVHPGPDALYLELPPLSPAIGALYGLFKPTQGGTGKDSLKLMRVGTATSVPPLSGHSRLRVIDHQPLSLQGLYVLPLNKQPALDIQYPPAPVNARILSALYEQAGGYLLLLDQGQQAGIRPGHLLSYHKPTAVQTAPASTTQTGGWILILDSGRETSLALVLQARQVPAVNDLVR</sequence>
<keyword evidence="4" id="KW-1185">Reference proteome</keyword>
<proteinExistence type="predicted"/>
<dbReference type="InterPro" id="IPR036779">
    <property type="entry name" value="LysM_dom_sf"/>
</dbReference>